<dbReference type="Proteomes" id="UP000807469">
    <property type="component" value="Unassembled WGS sequence"/>
</dbReference>
<evidence type="ECO:0000313" key="2">
    <source>
        <dbReference type="Proteomes" id="UP000807469"/>
    </source>
</evidence>
<reference evidence="1" key="1">
    <citation type="submission" date="2020-11" db="EMBL/GenBank/DDBJ databases">
        <authorList>
            <consortium name="DOE Joint Genome Institute"/>
            <person name="Ahrendt S."/>
            <person name="Riley R."/>
            <person name="Andreopoulos W."/>
            <person name="Labutti K."/>
            <person name="Pangilinan J."/>
            <person name="Ruiz-Duenas F.J."/>
            <person name="Barrasa J.M."/>
            <person name="Sanchez-Garcia M."/>
            <person name="Camarero S."/>
            <person name="Miyauchi S."/>
            <person name="Serrano A."/>
            <person name="Linde D."/>
            <person name="Babiker R."/>
            <person name="Drula E."/>
            <person name="Ayuso-Fernandez I."/>
            <person name="Pacheco R."/>
            <person name="Padilla G."/>
            <person name="Ferreira P."/>
            <person name="Barriuso J."/>
            <person name="Kellner H."/>
            <person name="Castanera R."/>
            <person name="Alfaro M."/>
            <person name="Ramirez L."/>
            <person name="Pisabarro A.G."/>
            <person name="Kuo A."/>
            <person name="Tritt A."/>
            <person name="Lipzen A."/>
            <person name="He G."/>
            <person name="Yan M."/>
            <person name="Ng V."/>
            <person name="Cullen D."/>
            <person name="Martin F."/>
            <person name="Rosso M.-N."/>
            <person name="Henrissat B."/>
            <person name="Hibbett D."/>
            <person name="Martinez A.T."/>
            <person name="Grigoriev I.V."/>
        </authorList>
    </citation>
    <scope>NUCLEOTIDE SEQUENCE</scope>
    <source>
        <strain evidence="1">CIRM-BRFM 674</strain>
    </source>
</reference>
<dbReference type="OrthoDB" id="2606310at2759"/>
<comment type="caution">
    <text evidence="1">The sequence shown here is derived from an EMBL/GenBank/DDBJ whole genome shotgun (WGS) entry which is preliminary data.</text>
</comment>
<gene>
    <name evidence="1" type="ORF">BDN70DRAFT_926980</name>
</gene>
<keyword evidence="2" id="KW-1185">Reference proteome</keyword>
<name>A0A9P6D6U1_9AGAR</name>
<protein>
    <submittedName>
        <fullName evidence="1">Uncharacterized protein</fullName>
    </submittedName>
</protein>
<sequence length="326" mass="37231">MRFFPLSELPVELVLEILRLAALPALHGPAQSRSNLSKAPALAYTNACTLALVSHRVREAIMPYLLHTVVFSSQKSLNLFLRTLRQQQQWAAQYSTLSIDYARHIRRIWSTECHEPIVNQSTDRYQDYSLLYPIFTKAYDIGLNVQATHLLFEALNHPNLYSNRAPAWNCKRLTIAGDNLRWNALITTAPGHTFLRQLTHLTIWSVATSIEAHAPSGIPDWVYKVPLEFMPNLTHFAFSLDVLCPGSLAMPILVYALPEETRGIEPGGMAFRRWLQSSIPLDSDAFIRYLDLHELVISRNVCWETAFLRGDNNVWVQKPARRTRRA</sequence>
<dbReference type="AlphaFoldDB" id="A0A9P6D6U1"/>
<accession>A0A9P6D6U1</accession>
<dbReference type="EMBL" id="MU155132">
    <property type="protein sequence ID" value="KAF9485934.1"/>
    <property type="molecule type" value="Genomic_DNA"/>
</dbReference>
<proteinExistence type="predicted"/>
<organism evidence="1 2">
    <name type="scientific">Pholiota conissans</name>
    <dbReference type="NCBI Taxonomy" id="109636"/>
    <lineage>
        <taxon>Eukaryota</taxon>
        <taxon>Fungi</taxon>
        <taxon>Dikarya</taxon>
        <taxon>Basidiomycota</taxon>
        <taxon>Agaricomycotina</taxon>
        <taxon>Agaricomycetes</taxon>
        <taxon>Agaricomycetidae</taxon>
        <taxon>Agaricales</taxon>
        <taxon>Agaricineae</taxon>
        <taxon>Strophariaceae</taxon>
        <taxon>Pholiota</taxon>
    </lineage>
</organism>
<evidence type="ECO:0000313" key="1">
    <source>
        <dbReference type="EMBL" id="KAF9485934.1"/>
    </source>
</evidence>